<evidence type="ECO:0000256" key="2">
    <source>
        <dbReference type="ARBA" id="ARBA00034247"/>
    </source>
</evidence>
<dbReference type="Proteomes" id="UP000712570">
    <property type="component" value="Unassembled WGS sequence"/>
</dbReference>
<dbReference type="PANTHER" id="PTHR45138:SF9">
    <property type="entry name" value="DIGUANYLATE CYCLASE DGCM-RELATED"/>
    <property type="match status" value="1"/>
</dbReference>
<dbReference type="Pfam" id="PF00990">
    <property type="entry name" value="GGDEF"/>
    <property type="match status" value="1"/>
</dbReference>
<dbReference type="NCBIfam" id="TIGR00254">
    <property type="entry name" value="GGDEF"/>
    <property type="match status" value="1"/>
</dbReference>
<gene>
    <name evidence="4" type="ORF">HA050_03190</name>
</gene>
<dbReference type="Gene3D" id="1.25.40.10">
    <property type="entry name" value="Tetratricopeptide repeat domain"/>
    <property type="match status" value="1"/>
</dbReference>
<dbReference type="InterPro" id="IPR011990">
    <property type="entry name" value="TPR-like_helical_dom_sf"/>
</dbReference>
<dbReference type="SMART" id="SM00267">
    <property type="entry name" value="GGDEF"/>
    <property type="match status" value="1"/>
</dbReference>
<dbReference type="EMBL" id="JAAOLX010000001">
    <property type="protein sequence ID" value="NHQ85116.1"/>
    <property type="molecule type" value="Genomic_DNA"/>
</dbReference>
<dbReference type="EC" id="2.7.7.65" evidence="1"/>
<reference evidence="4 5" key="1">
    <citation type="submission" date="2020-03" db="EMBL/GenBank/DDBJ databases">
        <title>Draft genome sequence of environmentally isolated violet-colored cultures.</title>
        <authorList>
            <person name="Wilson H.S."/>
        </authorList>
    </citation>
    <scope>NUCLEOTIDE SEQUENCE [LARGE SCALE GENOMIC DNA]</scope>
    <source>
        <strain evidence="4 5">HSC-16F04</strain>
    </source>
</reference>
<dbReference type="CDD" id="cd01949">
    <property type="entry name" value="GGDEF"/>
    <property type="match status" value="1"/>
</dbReference>
<comment type="catalytic activity">
    <reaction evidence="2">
        <text>2 GTP = 3',3'-c-di-GMP + 2 diphosphate</text>
        <dbReference type="Rhea" id="RHEA:24898"/>
        <dbReference type="ChEBI" id="CHEBI:33019"/>
        <dbReference type="ChEBI" id="CHEBI:37565"/>
        <dbReference type="ChEBI" id="CHEBI:58805"/>
        <dbReference type="EC" id="2.7.7.65"/>
    </reaction>
</comment>
<dbReference type="SUPFAM" id="SSF55073">
    <property type="entry name" value="Nucleotide cyclase"/>
    <property type="match status" value="1"/>
</dbReference>
<proteinExistence type="predicted"/>
<evidence type="ECO:0000256" key="1">
    <source>
        <dbReference type="ARBA" id="ARBA00012528"/>
    </source>
</evidence>
<sequence>MQLEQLLESLDLSPFDTREAALALAAQCAAEDKPRALKARHLAAKALGRRDTVASTQEYQRLLPALRRHQLWDEYLAALDECGGHAMVQGNVNEAIHQWSACLEEAMTLQNGFFAVQALLGIGKAFWVLNDFKSAHHYHCLALEFALPLHDKASLAGAYLCLIADMLAADRYTEAGIALRLAHLSVLDCKNRHWQAEYLLFRGRVYLEQGQLALAEADLTVALLQSTALSFSWVASQVEFQLFKLYCLRQDGQEAAQHLANAEAQAKAIHASSLLERFAFGTYQQHKSQGDSREALKYYRIYLEYYEQNHGRACLPRLAQSTARRLQRLENRIELTQRKQENALLCQTLNQQSAQLDSLSRAALSDPLTGLANRRHLEQQLDSLDQQARLPMSLLIVDIDYFKQVNDAYGHAIGDLVLQRMASVLQFACRNNELIARYGGEEFYILLPQVLFADARQIAERLCAMVENHDWDNIARGLHATVSIGLACNNGHWLPCRTLALEADAALYEAKAAGRNCVRWRISSSGFTS</sequence>
<evidence type="ECO:0000259" key="3">
    <source>
        <dbReference type="PROSITE" id="PS50887"/>
    </source>
</evidence>
<accession>A0ABX0KN75</accession>
<dbReference type="InterPro" id="IPR000160">
    <property type="entry name" value="GGDEF_dom"/>
</dbReference>
<dbReference type="InterPro" id="IPR029787">
    <property type="entry name" value="Nucleotide_cyclase"/>
</dbReference>
<feature type="domain" description="GGDEF" evidence="3">
    <location>
        <begin position="390"/>
        <end position="523"/>
    </location>
</feature>
<dbReference type="Gene3D" id="3.30.70.270">
    <property type="match status" value="1"/>
</dbReference>
<dbReference type="PANTHER" id="PTHR45138">
    <property type="entry name" value="REGULATORY COMPONENTS OF SENSORY TRANSDUCTION SYSTEM"/>
    <property type="match status" value="1"/>
</dbReference>
<name>A0ABX0KN75_9NEIS</name>
<comment type="caution">
    <text evidence="4">The sequence shown here is derived from an EMBL/GenBank/DDBJ whole genome shotgun (WGS) entry which is preliminary data.</text>
</comment>
<keyword evidence="5" id="KW-1185">Reference proteome</keyword>
<dbReference type="RefSeq" id="WP_166821916.1">
    <property type="nucleotide sequence ID" value="NZ_JAAOLX010000001.1"/>
</dbReference>
<dbReference type="SUPFAM" id="SSF48452">
    <property type="entry name" value="TPR-like"/>
    <property type="match status" value="2"/>
</dbReference>
<dbReference type="PROSITE" id="PS50887">
    <property type="entry name" value="GGDEF"/>
    <property type="match status" value="1"/>
</dbReference>
<protein>
    <recommendedName>
        <fullName evidence="1">diguanylate cyclase</fullName>
        <ecNumber evidence="1">2.7.7.65</ecNumber>
    </recommendedName>
</protein>
<organism evidence="4 5">
    <name type="scientific">Iodobacter violaceini</name>
    <dbReference type="NCBI Taxonomy" id="3044271"/>
    <lineage>
        <taxon>Bacteria</taxon>
        <taxon>Pseudomonadati</taxon>
        <taxon>Pseudomonadota</taxon>
        <taxon>Betaproteobacteria</taxon>
        <taxon>Neisseriales</taxon>
        <taxon>Chitinibacteraceae</taxon>
        <taxon>Iodobacter</taxon>
    </lineage>
</organism>
<dbReference type="InterPro" id="IPR050469">
    <property type="entry name" value="Diguanylate_Cyclase"/>
</dbReference>
<evidence type="ECO:0000313" key="5">
    <source>
        <dbReference type="Proteomes" id="UP000712570"/>
    </source>
</evidence>
<dbReference type="InterPro" id="IPR043128">
    <property type="entry name" value="Rev_trsase/Diguanyl_cyclase"/>
</dbReference>
<evidence type="ECO:0000313" key="4">
    <source>
        <dbReference type="EMBL" id="NHQ85116.1"/>
    </source>
</evidence>